<evidence type="ECO:0000256" key="1">
    <source>
        <dbReference type="SAM" id="MobiDB-lite"/>
    </source>
</evidence>
<feature type="region of interest" description="Disordered" evidence="1">
    <location>
        <begin position="1"/>
        <end position="26"/>
    </location>
</feature>
<dbReference type="EMBL" id="ML769525">
    <property type="protein sequence ID" value="KAE9395746.1"/>
    <property type="molecule type" value="Genomic_DNA"/>
</dbReference>
<sequence length="54" mass="6049">SAEMERRFSHGGLMVSPRRQKLKGPSVHTGVVLSSWHDITDLVPEKELMAMSND</sequence>
<evidence type="ECO:0008006" key="4">
    <source>
        <dbReference type="Google" id="ProtNLM"/>
    </source>
</evidence>
<feature type="non-terminal residue" evidence="2">
    <location>
        <position position="1"/>
    </location>
</feature>
<organism evidence="2 3">
    <name type="scientific">Gymnopus androsaceus JB14</name>
    <dbReference type="NCBI Taxonomy" id="1447944"/>
    <lineage>
        <taxon>Eukaryota</taxon>
        <taxon>Fungi</taxon>
        <taxon>Dikarya</taxon>
        <taxon>Basidiomycota</taxon>
        <taxon>Agaricomycotina</taxon>
        <taxon>Agaricomycetes</taxon>
        <taxon>Agaricomycetidae</taxon>
        <taxon>Agaricales</taxon>
        <taxon>Marasmiineae</taxon>
        <taxon>Omphalotaceae</taxon>
        <taxon>Gymnopus</taxon>
    </lineage>
</organism>
<proteinExistence type="predicted"/>
<feature type="non-terminal residue" evidence="2">
    <location>
        <position position="54"/>
    </location>
</feature>
<keyword evidence="3" id="KW-1185">Reference proteome</keyword>
<reference evidence="2" key="1">
    <citation type="journal article" date="2019" name="Environ. Microbiol.">
        <title>Fungal ecological strategies reflected in gene transcription - a case study of two litter decomposers.</title>
        <authorList>
            <person name="Barbi F."/>
            <person name="Kohler A."/>
            <person name="Barry K."/>
            <person name="Baskaran P."/>
            <person name="Daum C."/>
            <person name="Fauchery L."/>
            <person name="Ihrmark K."/>
            <person name="Kuo A."/>
            <person name="LaButti K."/>
            <person name="Lipzen A."/>
            <person name="Morin E."/>
            <person name="Grigoriev I.V."/>
            <person name="Henrissat B."/>
            <person name="Lindahl B."/>
            <person name="Martin F."/>
        </authorList>
    </citation>
    <scope>NUCLEOTIDE SEQUENCE</scope>
    <source>
        <strain evidence="2">JB14</strain>
    </source>
</reference>
<accession>A0A6A4HD63</accession>
<protein>
    <recommendedName>
        <fullName evidence="4">HAT C-terminal dimerisation domain-containing protein</fullName>
    </recommendedName>
</protein>
<name>A0A6A4HD63_9AGAR</name>
<evidence type="ECO:0000313" key="3">
    <source>
        <dbReference type="Proteomes" id="UP000799118"/>
    </source>
</evidence>
<dbReference type="OrthoDB" id="1715602at2759"/>
<dbReference type="AlphaFoldDB" id="A0A6A4HD63"/>
<dbReference type="Proteomes" id="UP000799118">
    <property type="component" value="Unassembled WGS sequence"/>
</dbReference>
<evidence type="ECO:0000313" key="2">
    <source>
        <dbReference type="EMBL" id="KAE9395746.1"/>
    </source>
</evidence>
<gene>
    <name evidence="2" type="ORF">BT96DRAFT_797705</name>
</gene>